<dbReference type="GO" id="GO:0005789">
    <property type="term" value="C:endoplasmic reticulum membrane"/>
    <property type="evidence" value="ECO:0007669"/>
    <property type="project" value="TreeGrafter"/>
</dbReference>
<evidence type="ECO:0000256" key="5">
    <source>
        <dbReference type="ARBA" id="ARBA00022692"/>
    </source>
</evidence>
<dbReference type="Proteomes" id="UP000318447">
    <property type="component" value="Unassembled WGS sequence"/>
</dbReference>
<dbReference type="GO" id="GO:0042761">
    <property type="term" value="P:very long-chain fatty acid biosynthetic process"/>
    <property type="evidence" value="ECO:0007669"/>
    <property type="project" value="TreeGrafter"/>
</dbReference>
<comment type="subcellular location">
    <subcellularLocation>
        <location evidence="1">Membrane</location>
        <topology evidence="1">Multi-pass membrane protein</topology>
    </subcellularLocation>
</comment>
<keyword evidence="5 12" id="KW-0812">Transmembrane</keyword>
<dbReference type="VEuPathDB" id="TriTrypDB:LdCL_140012500"/>
<dbReference type="EMBL" id="RHLC01000026">
    <property type="protein sequence ID" value="TPP46254.1"/>
    <property type="molecule type" value="Genomic_DNA"/>
</dbReference>
<dbReference type="GO" id="GO:0009922">
    <property type="term" value="F:fatty acid elongase activity"/>
    <property type="evidence" value="ECO:0007669"/>
    <property type="project" value="InterPro"/>
</dbReference>
<evidence type="ECO:0000256" key="12">
    <source>
        <dbReference type="RuleBase" id="RU361115"/>
    </source>
</evidence>
<reference evidence="15" key="1">
    <citation type="submission" date="2019-02" db="EMBL/GenBank/DDBJ databases">
        <title>FDA dAtabase for Regulatory Grade micrObial Sequences (FDA-ARGOS): Supporting development and validation of Infectious Disease Dx tests.</title>
        <authorList>
            <person name="Duncan R."/>
            <person name="Fisher C."/>
            <person name="Tallon L."/>
            <person name="Sadzewicz L."/>
            <person name="Sengamalay N."/>
            <person name="Ott S."/>
            <person name="Godinez A."/>
            <person name="Nagaraj S."/>
            <person name="Vavikolanu K."/>
            <person name="Nadendla S."/>
            <person name="Aluvathingal J."/>
            <person name="Sichtig H."/>
        </authorList>
    </citation>
    <scope>NUCLEOTIDE SEQUENCE [LARGE SCALE GENOMIC DNA]</scope>
    <source>
        <strain evidence="15">FDAARGOS_361</strain>
    </source>
</reference>
<feature type="transmembrane region" description="Helical" evidence="12">
    <location>
        <begin position="58"/>
        <end position="78"/>
    </location>
</feature>
<comment type="catalytic activity">
    <reaction evidence="12">
        <text>an acyl-CoA + malonyl-CoA + H(+) = a 3-oxoacyl-CoA + CO2 + CoA</text>
        <dbReference type="Rhea" id="RHEA:50252"/>
        <dbReference type="ChEBI" id="CHEBI:15378"/>
        <dbReference type="ChEBI" id="CHEBI:16526"/>
        <dbReference type="ChEBI" id="CHEBI:57287"/>
        <dbReference type="ChEBI" id="CHEBI:57384"/>
        <dbReference type="ChEBI" id="CHEBI:58342"/>
        <dbReference type="ChEBI" id="CHEBI:90726"/>
    </reaction>
    <physiologicalReaction direction="left-to-right" evidence="12">
        <dbReference type="Rhea" id="RHEA:50253"/>
    </physiologicalReaction>
</comment>
<evidence type="ECO:0000256" key="4">
    <source>
        <dbReference type="ARBA" id="ARBA00022679"/>
    </source>
</evidence>
<keyword evidence="6 12" id="KW-0276">Fatty acid metabolism</keyword>
<evidence type="ECO:0000256" key="2">
    <source>
        <dbReference type="ARBA" id="ARBA00007263"/>
    </source>
</evidence>
<feature type="transmembrane region" description="Helical" evidence="12">
    <location>
        <begin position="244"/>
        <end position="265"/>
    </location>
</feature>
<protein>
    <recommendedName>
        <fullName evidence="11 12">Elongation of fatty acids protein</fullName>
        <ecNumber evidence="12">2.3.1.-</ecNumber>
    </recommendedName>
</protein>
<evidence type="ECO:0000256" key="13">
    <source>
        <dbReference type="SAM" id="MobiDB-lite"/>
    </source>
</evidence>
<proteinExistence type="inferred from homology"/>
<dbReference type="PANTHER" id="PTHR11157:SF17">
    <property type="entry name" value="ELONGATION OF VERY LONG CHAIN FATTY ACIDS PROTEIN 6"/>
    <property type="match status" value="1"/>
</dbReference>
<dbReference type="GO" id="GO:0019367">
    <property type="term" value="P:fatty acid elongation, saturated fatty acid"/>
    <property type="evidence" value="ECO:0007669"/>
    <property type="project" value="TreeGrafter"/>
</dbReference>
<evidence type="ECO:0000256" key="9">
    <source>
        <dbReference type="ARBA" id="ARBA00023136"/>
    </source>
</evidence>
<accession>A0A504XD28</accession>
<evidence type="ECO:0000256" key="1">
    <source>
        <dbReference type="ARBA" id="ARBA00004141"/>
    </source>
</evidence>
<feature type="region of interest" description="Disordered" evidence="13">
    <location>
        <begin position="276"/>
        <end position="319"/>
    </location>
</feature>
<sequence>MVQLLESFRGDNVCQWMADHIEVPVLIVGLYMVMVLYIPDAYMKNRKPFNLRQLNMAWNLLLTVFSICGAYYCLPQLYRTIFVPEFTVHDYTNGGHIQWKGGVYNAFCYWNKNIFYDGPVGAFLCLFVLSKIPEMLDTAFLVFQKKRVRFLHWFHHMTTMLYCWHSYAMNISGALVFAGMNYAMHSLMYFYYFICSCGYRKYVRPSAPVITFLQIAQMVVGMTVQAVTLYVLGFTNRRCDSNAANARLGFMMYLSYFILFSKLFYDSYLKPAPPHSAAAKHNDATAVPNGEPAALQEAREREAAEEEAATETRPQSKHS</sequence>
<keyword evidence="10 12" id="KW-0275">Fatty acid biosynthesis</keyword>
<dbReference type="InterPro" id="IPR002076">
    <property type="entry name" value="ELO_fam"/>
</dbReference>
<organism evidence="14 15">
    <name type="scientific">Leishmania donovani</name>
    <dbReference type="NCBI Taxonomy" id="5661"/>
    <lineage>
        <taxon>Eukaryota</taxon>
        <taxon>Discoba</taxon>
        <taxon>Euglenozoa</taxon>
        <taxon>Kinetoplastea</taxon>
        <taxon>Metakinetoplastina</taxon>
        <taxon>Trypanosomatida</taxon>
        <taxon>Trypanosomatidae</taxon>
        <taxon>Leishmaniinae</taxon>
        <taxon>Leishmania</taxon>
    </lineage>
</organism>
<keyword evidence="3 12" id="KW-0444">Lipid biosynthesis</keyword>
<dbReference type="PROSITE" id="PS01188">
    <property type="entry name" value="ELO"/>
    <property type="match status" value="1"/>
</dbReference>
<dbReference type="PANTHER" id="PTHR11157">
    <property type="entry name" value="FATTY ACID ACYL TRANSFERASE-RELATED"/>
    <property type="match status" value="1"/>
</dbReference>
<feature type="transmembrane region" description="Helical" evidence="12">
    <location>
        <begin position="20"/>
        <end position="38"/>
    </location>
</feature>
<dbReference type="GO" id="GO:0034625">
    <property type="term" value="P:fatty acid elongation, monounsaturated fatty acid"/>
    <property type="evidence" value="ECO:0007669"/>
    <property type="project" value="TreeGrafter"/>
</dbReference>
<comment type="caution">
    <text evidence="14">The sequence shown here is derived from an EMBL/GenBank/DDBJ whole genome shotgun (WGS) entry which is preliminary data.</text>
</comment>
<evidence type="ECO:0000313" key="15">
    <source>
        <dbReference type="Proteomes" id="UP000318447"/>
    </source>
</evidence>
<dbReference type="VEuPathDB" id="TriTrypDB:LDHU3_14.0950"/>
<evidence type="ECO:0000313" key="14">
    <source>
        <dbReference type="EMBL" id="TPP46254.1"/>
    </source>
</evidence>
<evidence type="ECO:0000256" key="8">
    <source>
        <dbReference type="ARBA" id="ARBA00023098"/>
    </source>
</evidence>
<evidence type="ECO:0000256" key="10">
    <source>
        <dbReference type="ARBA" id="ARBA00023160"/>
    </source>
</evidence>
<evidence type="ECO:0000256" key="7">
    <source>
        <dbReference type="ARBA" id="ARBA00022989"/>
    </source>
</evidence>
<dbReference type="EC" id="2.3.1.-" evidence="12"/>
<evidence type="ECO:0000256" key="3">
    <source>
        <dbReference type="ARBA" id="ARBA00022516"/>
    </source>
</evidence>
<keyword evidence="9 12" id="KW-0472">Membrane</keyword>
<keyword evidence="8 12" id="KW-0443">Lipid metabolism</keyword>
<gene>
    <name evidence="14" type="ORF">CGC21_4765</name>
</gene>
<comment type="similarity">
    <text evidence="2 12">Belongs to the ELO family.</text>
</comment>
<dbReference type="VEuPathDB" id="TriTrypDB:LdBPK_140710.1"/>
<evidence type="ECO:0000256" key="11">
    <source>
        <dbReference type="ARBA" id="ARBA00044291"/>
    </source>
</evidence>
<keyword evidence="7 12" id="KW-1133">Transmembrane helix</keyword>
<dbReference type="Pfam" id="PF01151">
    <property type="entry name" value="ELO"/>
    <property type="match status" value="1"/>
</dbReference>
<keyword evidence="4 12" id="KW-0808">Transferase</keyword>
<dbReference type="AlphaFoldDB" id="A0A504XD28"/>
<name>A0A504XD28_LEIDO</name>
<feature type="transmembrane region" description="Helical" evidence="12">
    <location>
        <begin position="120"/>
        <end position="143"/>
    </location>
</feature>
<evidence type="ECO:0000256" key="6">
    <source>
        <dbReference type="ARBA" id="ARBA00022832"/>
    </source>
</evidence>
<dbReference type="InterPro" id="IPR030457">
    <property type="entry name" value="ELO_CS"/>
</dbReference>
<dbReference type="GO" id="GO:0034626">
    <property type="term" value="P:fatty acid elongation, polyunsaturated fatty acid"/>
    <property type="evidence" value="ECO:0007669"/>
    <property type="project" value="TreeGrafter"/>
</dbReference>
<dbReference type="GO" id="GO:0030148">
    <property type="term" value="P:sphingolipid biosynthetic process"/>
    <property type="evidence" value="ECO:0007669"/>
    <property type="project" value="TreeGrafter"/>
</dbReference>
<feature type="transmembrane region" description="Helical" evidence="12">
    <location>
        <begin position="206"/>
        <end position="232"/>
    </location>
</feature>